<dbReference type="InterPro" id="IPR036869">
    <property type="entry name" value="J_dom_sf"/>
</dbReference>
<feature type="compositionally biased region" description="Low complexity" evidence="1">
    <location>
        <begin position="466"/>
        <end position="480"/>
    </location>
</feature>
<feature type="compositionally biased region" description="Acidic residues" evidence="1">
    <location>
        <begin position="403"/>
        <end position="414"/>
    </location>
</feature>
<evidence type="ECO:0000259" key="4">
    <source>
        <dbReference type="PROSITE" id="PS50076"/>
    </source>
</evidence>
<dbReference type="GO" id="GO:0005634">
    <property type="term" value="C:nucleus"/>
    <property type="evidence" value="ECO:0007669"/>
    <property type="project" value="TreeGrafter"/>
</dbReference>
<feature type="transmembrane region" description="Helical" evidence="2">
    <location>
        <begin position="582"/>
        <end position="606"/>
    </location>
</feature>
<feature type="transmembrane region" description="Helical" evidence="2">
    <location>
        <begin position="232"/>
        <end position="252"/>
    </location>
</feature>
<sequence length="686" mass="76009">MVQIGFYILARLFSALLPPVDPNEDNFYEILGLEKNATNEQIRKAYKKTSLRLHPDKVAQRGDMDKDEAAAKYEKVQEAYGVLVNDEKRDRYHALSTSTTRYRFIEQGGLTNPGSLYENLTSASLAEKTKLVGMAWVIMLFILIQPILLGAKINQFLEGTGPLVDVSWAVIFTPFWIFGLLGIAFWSVILYFAPPGEKILVIVAILEQVFWYLTVVFLTVKWDGWDAPYRQVLIPFYIAYVIGWIKKVLTIFKIRGDVAKMVTMDYLENEILQGKNLDDLTSEEEMQLRKDYIIVSVPPEFEPIELDGVTPDEKILEEQKVEASPEYEAATDMYNATLGTLYGSVAFSIVFLILLTLKLDDKISGNWWVVFTPFLIYIIARLLNACFILVCGSGEEIALQMQEQEEGDNSEFVDLEGNATKDGDKQKGEEKGEEKDEPATTSESNTSAEAQGKADEKNTPAPAPPAAAEEASTKTESTPAPTVSSADTSSKPNGDPSNNDTPPKPANEDDSDDEIHIDEETFKAWQSAYVEAEKNAMEAIFKAAGDCCMFTFQLIFLCLIIAKIDKNYDDIDPDDVGFDVFWILSPLFIVFGCIGVCCACLIYGAAPGNAMDLTGEPEMEETAHNFEDPETGGPIVTPPPAPIISEPPKDTIPLASAPAPAATEPQSEPQQKNAMLEESPDMEDLD</sequence>
<feature type="transmembrane region" description="Helical" evidence="2">
    <location>
        <begin position="168"/>
        <end position="192"/>
    </location>
</feature>
<keyword evidence="2" id="KW-0812">Transmembrane</keyword>
<keyword evidence="2" id="KW-1133">Transmembrane helix</keyword>
<evidence type="ECO:0000256" key="2">
    <source>
        <dbReference type="SAM" id="Phobius"/>
    </source>
</evidence>
<accession>A0AAD2CDL1</accession>
<dbReference type="PRINTS" id="PR00625">
    <property type="entry name" value="JDOMAIN"/>
</dbReference>
<feature type="domain" description="J" evidence="4">
    <location>
        <begin position="26"/>
        <end position="96"/>
    </location>
</feature>
<reference evidence="5" key="1">
    <citation type="submission" date="2023-08" db="EMBL/GenBank/DDBJ databases">
        <authorList>
            <person name="Audoor S."/>
            <person name="Bilcke G."/>
        </authorList>
    </citation>
    <scope>NUCLEOTIDE SEQUENCE</scope>
</reference>
<feature type="transmembrane region" description="Helical" evidence="2">
    <location>
        <begin position="334"/>
        <end position="355"/>
    </location>
</feature>
<dbReference type="Proteomes" id="UP001295423">
    <property type="component" value="Unassembled WGS sequence"/>
</dbReference>
<evidence type="ECO:0000313" key="5">
    <source>
        <dbReference type="EMBL" id="CAJ1930563.1"/>
    </source>
</evidence>
<evidence type="ECO:0000256" key="3">
    <source>
        <dbReference type="SAM" id="SignalP"/>
    </source>
</evidence>
<feature type="transmembrane region" description="Helical" evidence="2">
    <location>
        <begin position="543"/>
        <end position="562"/>
    </location>
</feature>
<dbReference type="InterPro" id="IPR019396">
    <property type="entry name" value="TM_Fragile-X-F-assoc"/>
</dbReference>
<dbReference type="CDD" id="cd06257">
    <property type="entry name" value="DnaJ"/>
    <property type="match status" value="1"/>
</dbReference>
<dbReference type="InterPro" id="IPR001623">
    <property type="entry name" value="DnaJ_domain"/>
</dbReference>
<feature type="region of interest" description="Disordered" evidence="1">
    <location>
        <begin position="402"/>
        <end position="513"/>
    </location>
</feature>
<feature type="region of interest" description="Disordered" evidence="1">
    <location>
        <begin position="624"/>
        <end position="686"/>
    </location>
</feature>
<dbReference type="SUPFAM" id="SSF46565">
    <property type="entry name" value="Chaperone J-domain"/>
    <property type="match status" value="1"/>
</dbReference>
<keyword evidence="6" id="KW-1185">Reference proteome</keyword>
<dbReference type="Pfam" id="PF00226">
    <property type="entry name" value="DnaJ"/>
    <property type="match status" value="1"/>
</dbReference>
<dbReference type="AlphaFoldDB" id="A0AAD2CDL1"/>
<keyword evidence="3" id="KW-0732">Signal</keyword>
<dbReference type="SMART" id="SM00271">
    <property type="entry name" value="DnaJ"/>
    <property type="match status" value="1"/>
</dbReference>
<comment type="caution">
    <text evidence="5">The sequence shown here is derived from an EMBL/GenBank/DDBJ whole genome shotgun (WGS) entry which is preliminary data.</text>
</comment>
<feature type="compositionally biased region" description="Polar residues" evidence="1">
    <location>
        <begin position="664"/>
        <end position="673"/>
    </location>
</feature>
<feature type="compositionally biased region" description="Basic and acidic residues" evidence="1">
    <location>
        <begin position="419"/>
        <end position="438"/>
    </location>
</feature>
<evidence type="ECO:0000256" key="1">
    <source>
        <dbReference type="SAM" id="MobiDB-lite"/>
    </source>
</evidence>
<feature type="signal peptide" evidence="3">
    <location>
        <begin position="1"/>
        <end position="22"/>
    </location>
</feature>
<dbReference type="InterPro" id="IPR052594">
    <property type="entry name" value="J_domain-containing_protein"/>
</dbReference>
<proteinExistence type="predicted"/>
<dbReference type="GO" id="GO:0031072">
    <property type="term" value="F:heat shock protein binding"/>
    <property type="evidence" value="ECO:0007669"/>
    <property type="project" value="TreeGrafter"/>
</dbReference>
<feature type="transmembrane region" description="Helical" evidence="2">
    <location>
        <begin position="367"/>
        <end position="391"/>
    </location>
</feature>
<keyword evidence="2" id="KW-0472">Membrane</keyword>
<dbReference type="Pfam" id="PF10269">
    <property type="entry name" value="Tmemb_185A"/>
    <property type="match status" value="1"/>
</dbReference>
<feature type="compositionally biased region" description="Polar residues" evidence="1">
    <location>
        <begin position="439"/>
        <end position="449"/>
    </location>
</feature>
<feature type="transmembrane region" description="Helical" evidence="2">
    <location>
        <begin position="199"/>
        <end position="220"/>
    </location>
</feature>
<feature type="chain" id="PRO_5042144324" description="J domain-containing protein" evidence="3">
    <location>
        <begin position="23"/>
        <end position="686"/>
    </location>
</feature>
<dbReference type="PANTHER" id="PTHR44144">
    <property type="entry name" value="DNAJ HOMOLOG SUBFAMILY C MEMBER 9"/>
    <property type="match status" value="1"/>
</dbReference>
<gene>
    <name evidence="5" type="ORF">CYCCA115_LOCUS1982</name>
</gene>
<dbReference type="GO" id="GO:0005737">
    <property type="term" value="C:cytoplasm"/>
    <property type="evidence" value="ECO:0007669"/>
    <property type="project" value="TreeGrafter"/>
</dbReference>
<organism evidence="5 6">
    <name type="scientific">Cylindrotheca closterium</name>
    <dbReference type="NCBI Taxonomy" id="2856"/>
    <lineage>
        <taxon>Eukaryota</taxon>
        <taxon>Sar</taxon>
        <taxon>Stramenopiles</taxon>
        <taxon>Ochrophyta</taxon>
        <taxon>Bacillariophyta</taxon>
        <taxon>Bacillariophyceae</taxon>
        <taxon>Bacillariophycidae</taxon>
        <taxon>Bacillariales</taxon>
        <taxon>Bacillariaceae</taxon>
        <taxon>Cylindrotheca</taxon>
    </lineage>
</organism>
<evidence type="ECO:0000313" key="6">
    <source>
        <dbReference type="Proteomes" id="UP001295423"/>
    </source>
</evidence>
<feature type="transmembrane region" description="Helical" evidence="2">
    <location>
        <begin position="131"/>
        <end position="148"/>
    </location>
</feature>
<dbReference type="EMBL" id="CAKOGP040000113">
    <property type="protein sequence ID" value="CAJ1930563.1"/>
    <property type="molecule type" value="Genomic_DNA"/>
</dbReference>
<protein>
    <recommendedName>
        <fullName evidence="4">J domain-containing protein</fullName>
    </recommendedName>
</protein>
<dbReference type="PROSITE" id="PS50076">
    <property type="entry name" value="DNAJ_2"/>
    <property type="match status" value="1"/>
</dbReference>
<name>A0AAD2CDL1_9STRA</name>
<dbReference type="PANTHER" id="PTHR44144:SF1">
    <property type="entry name" value="DNAJ HOMOLOG SUBFAMILY C MEMBER 9"/>
    <property type="match status" value="1"/>
</dbReference>
<feature type="compositionally biased region" description="Polar residues" evidence="1">
    <location>
        <begin position="481"/>
        <end position="501"/>
    </location>
</feature>
<dbReference type="Gene3D" id="1.10.287.110">
    <property type="entry name" value="DnaJ domain"/>
    <property type="match status" value="1"/>
</dbReference>